<comment type="caution">
    <text evidence="2">The sequence shown here is derived from an EMBL/GenBank/DDBJ whole genome shotgun (WGS) entry which is preliminary data.</text>
</comment>
<feature type="compositionally biased region" description="Basic and acidic residues" evidence="1">
    <location>
        <begin position="13"/>
        <end position="25"/>
    </location>
</feature>
<reference evidence="2" key="1">
    <citation type="submission" date="2018-05" db="EMBL/GenBank/DDBJ databases">
        <title>Draft genome of Mucuna pruriens seed.</title>
        <authorList>
            <person name="Nnadi N.E."/>
            <person name="Vos R."/>
            <person name="Hasami M.H."/>
            <person name="Devisetty U.K."/>
            <person name="Aguiy J.C."/>
        </authorList>
    </citation>
    <scope>NUCLEOTIDE SEQUENCE [LARGE SCALE GENOMIC DNA]</scope>
    <source>
        <strain evidence="2">JCA_2017</strain>
    </source>
</reference>
<keyword evidence="3" id="KW-1185">Reference proteome</keyword>
<evidence type="ECO:0000256" key="1">
    <source>
        <dbReference type="SAM" id="MobiDB-lite"/>
    </source>
</evidence>
<organism evidence="2 3">
    <name type="scientific">Mucuna pruriens</name>
    <name type="common">Velvet bean</name>
    <name type="synonym">Dolichos pruriens</name>
    <dbReference type="NCBI Taxonomy" id="157652"/>
    <lineage>
        <taxon>Eukaryota</taxon>
        <taxon>Viridiplantae</taxon>
        <taxon>Streptophyta</taxon>
        <taxon>Embryophyta</taxon>
        <taxon>Tracheophyta</taxon>
        <taxon>Spermatophyta</taxon>
        <taxon>Magnoliopsida</taxon>
        <taxon>eudicotyledons</taxon>
        <taxon>Gunneridae</taxon>
        <taxon>Pentapetalae</taxon>
        <taxon>rosids</taxon>
        <taxon>fabids</taxon>
        <taxon>Fabales</taxon>
        <taxon>Fabaceae</taxon>
        <taxon>Papilionoideae</taxon>
        <taxon>50 kb inversion clade</taxon>
        <taxon>NPAAA clade</taxon>
        <taxon>indigoferoid/millettioid clade</taxon>
        <taxon>Phaseoleae</taxon>
        <taxon>Mucuna</taxon>
    </lineage>
</organism>
<evidence type="ECO:0000313" key="2">
    <source>
        <dbReference type="EMBL" id="RDX92561.1"/>
    </source>
</evidence>
<proteinExistence type="predicted"/>
<feature type="non-terminal residue" evidence="2">
    <location>
        <position position="1"/>
    </location>
</feature>
<feature type="compositionally biased region" description="Polar residues" evidence="1">
    <location>
        <begin position="127"/>
        <end position="137"/>
    </location>
</feature>
<feature type="region of interest" description="Disordered" evidence="1">
    <location>
        <begin position="1"/>
        <end position="54"/>
    </location>
</feature>
<sequence>MWRTRRTLAGREGNADRWKKDRPRVPDPPVVQPRENVKSTHLEGGLSSLTTQHSTSYGASARSFQYQVVRVSSGYRPLNGGVSTIEKLIQDSYLGHFIRRKEDEKRDRSRTPGQDRDQGQDQFGNHRGSQPRPTGQTPPHWGKVATISGVGSMAKMSVAARKRYSWSVLIVHERPTQR</sequence>
<accession>A0A371GPS0</accession>
<gene>
    <name evidence="2" type="ORF">CR513_25287</name>
</gene>
<protein>
    <submittedName>
        <fullName evidence="2">Uncharacterized protein</fullName>
    </submittedName>
</protein>
<name>A0A371GPS0_MUCPR</name>
<feature type="region of interest" description="Disordered" evidence="1">
    <location>
        <begin position="97"/>
        <end position="144"/>
    </location>
</feature>
<evidence type="ECO:0000313" key="3">
    <source>
        <dbReference type="Proteomes" id="UP000257109"/>
    </source>
</evidence>
<dbReference type="EMBL" id="QJKJ01004843">
    <property type="protein sequence ID" value="RDX92561.1"/>
    <property type="molecule type" value="Genomic_DNA"/>
</dbReference>
<dbReference type="AlphaFoldDB" id="A0A371GPS0"/>
<feature type="compositionally biased region" description="Basic and acidic residues" evidence="1">
    <location>
        <begin position="100"/>
        <end position="119"/>
    </location>
</feature>
<dbReference type="Proteomes" id="UP000257109">
    <property type="component" value="Unassembled WGS sequence"/>
</dbReference>